<gene>
    <name evidence="6" type="ORF">ABENE_18845</name>
</gene>
<dbReference type="EMBL" id="AWGB01000059">
    <property type="protein sequence ID" value="ESQ85455.1"/>
    <property type="molecule type" value="Genomic_DNA"/>
</dbReference>
<dbReference type="Pfam" id="PF00126">
    <property type="entry name" value="HTH_1"/>
    <property type="match status" value="1"/>
</dbReference>
<organism evidence="6 7">
    <name type="scientific">Asticcacaulis benevestitus DSM 16100 = ATCC BAA-896</name>
    <dbReference type="NCBI Taxonomy" id="1121022"/>
    <lineage>
        <taxon>Bacteria</taxon>
        <taxon>Pseudomonadati</taxon>
        <taxon>Pseudomonadota</taxon>
        <taxon>Alphaproteobacteria</taxon>
        <taxon>Caulobacterales</taxon>
        <taxon>Caulobacteraceae</taxon>
        <taxon>Asticcacaulis</taxon>
    </lineage>
</organism>
<sequence>MSNPGTPTLDQLQVLLCVVETGSFAAAARRLNRATSAISYAIDHLELQLGLPLFDRVGTRKPELTEAGKAVLAEARTVTHGVDIMRARVKGLLEGLEAEVSIAVDVMLPTARLVDALQAFQVSFPTIPLRLHVEALGAISQLVLEKAAVIGISGPLKTTVEGLDRRYIGAVRLVPVAAPFHPLARHGKKSPGDARSHIQLVLTDRSNVTAGQDFGVIGVKTWRLADLGSKHALLLAGVGWGSMPEAMVRGDIEAGRLVPLDLPDWHVNTYDMHAIYRTDTPPGPAALWLIERFSGQVA</sequence>
<dbReference type="InterPro" id="IPR005119">
    <property type="entry name" value="LysR_subst-bd"/>
</dbReference>
<evidence type="ECO:0000313" key="6">
    <source>
        <dbReference type="EMBL" id="ESQ85455.1"/>
    </source>
</evidence>
<evidence type="ECO:0000313" key="7">
    <source>
        <dbReference type="Proteomes" id="UP000017837"/>
    </source>
</evidence>
<evidence type="ECO:0000259" key="5">
    <source>
        <dbReference type="PROSITE" id="PS50931"/>
    </source>
</evidence>
<dbReference type="InterPro" id="IPR036388">
    <property type="entry name" value="WH-like_DNA-bd_sf"/>
</dbReference>
<dbReference type="SUPFAM" id="SSF46785">
    <property type="entry name" value="Winged helix' DNA-binding domain"/>
    <property type="match status" value="1"/>
</dbReference>
<dbReference type="InterPro" id="IPR036390">
    <property type="entry name" value="WH_DNA-bd_sf"/>
</dbReference>
<comment type="caution">
    <text evidence="6">The sequence shown here is derived from an EMBL/GenBank/DDBJ whole genome shotgun (WGS) entry which is preliminary data.</text>
</comment>
<dbReference type="PROSITE" id="PS50931">
    <property type="entry name" value="HTH_LYSR"/>
    <property type="match status" value="1"/>
</dbReference>
<dbReference type="Proteomes" id="UP000017837">
    <property type="component" value="Unassembled WGS sequence"/>
</dbReference>
<dbReference type="PANTHER" id="PTHR30126">
    <property type="entry name" value="HTH-TYPE TRANSCRIPTIONAL REGULATOR"/>
    <property type="match status" value="1"/>
</dbReference>
<keyword evidence="4" id="KW-0804">Transcription</keyword>
<dbReference type="RefSeq" id="WP_018083583.1">
    <property type="nucleotide sequence ID" value="NZ_AQWM01000036.1"/>
</dbReference>
<dbReference type="Pfam" id="PF03466">
    <property type="entry name" value="LysR_substrate"/>
    <property type="match status" value="1"/>
</dbReference>
<dbReference type="Gene3D" id="1.10.10.10">
    <property type="entry name" value="Winged helix-like DNA-binding domain superfamily/Winged helix DNA-binding domain"/>
    <property type="match status" value="1"/>
</dbReference>
<dbReference type="GO" id="GO:0003700">
    <property type="term" value="F:DNA-binding transcription factor activity"/>
    <property type="evidence" value="ECO:0007669"/>
    <property type="project" value="InterPro"/>
</dbReference>
<dbReference type="GO" id="GO:0000976">
    <property type="term" value="F:transcription cis-regulatory region binding"/>
    <property type="evidence" value="ECO:0007669"/>
    <property type="project" value="TreeGrafter"/>
</dbReference>
<dbReference type="OrthoDB" id="196624at2"/>
<keyword evidence="7" id="KW-1185">Reference proteome</keyword>
<dbReference type="Gene3D" id="3.40.190.290">
    <property type="match status" value="1"/>
</dbReference>
<evidence type="ECO:0000256" key="1">
    <source>
        <dbReference type="ARBA" id="ARBA00009437"/>
    </source>
</evidence>
<reference evidence="6 7" key="1">
    <citation type="journal article" date="2014" name="Nature">
        <title>Sequential evolution of bacterial morphology by co-option of a developmental regulator.</title>
        <authorList>
            <person name="Jiang C."/>
            <person name="Brown P.J."/>
            <person name="Ducret A."/>
            <person name="Brun Y.V."/>
        </authorList>
    </citation>
    <scope>NUCLEOTIDE SEQUENCE [LARGE SCALE GENOMIC DNA]</scope>
    <source>
        <strain evidence="6 7">DSM 16100</strain>
    </source>
</reference>
<keyword evidence="2" id="KW-0805">Transcription regulation</keyword>
<dbReference type="eggNOG" id="COG0583">
    <property type="taxonomic scope" value="Bacteria"/>
</dbReference>
<evidence type="ECO:0000256" key="4">
    <source>
        <dbReference type="ARBA" id="ARBA00023163"/>
    </source>
</evidence>
<protein>
    <recommendedName>
        <fullName evidence="5">HTH lysR-type domain-containing protein</fullName>
    </recommendedName>
</protein>
<name>V4PJ56_9CAUL</name>
<dbReference type="PANTHER" id="PTHR30126:SF91">
    <property type="entry name" value="LYSR FAMILY TRANSCRIPTIONAL REGULATOR"/>
    <property type="match status" value="1"/>
</dbReference>
<feature type="domain" description="HTH lysR-type" evidence="5">
    <location>
        <begin position="7"/>
        <end position="65"/>
    </location>
</feature>
<dbReference type="PATRIC" id="fig|1121022.4.peg.3856"/>
<evidence type="ECO:0000256" key="2">
    <source>
        <dbReference type="ARBA" id="ARBA00023015"/>
    </source>
</evidence>
<accession>V4PJ56</accession>
<evidence type="ECO:0000256" key="3">
    <source>
        <dbReference type="ARBA" id="ARBA00023125"/>
    </source>
</evidence>
<comment type="similarity">
    <text evidence="1">Belongs to the LysR transcriptional regulatory family.</text>
</comment>
<proteinExistence type="inferred from homology"/>
<dbReference type="STRING" id="1121022.GCA_000376105_03892"/>
<dbReference type="SUPFAM" id="SSF53850">
    <property type="entry name" value="Periplasmic binding protein-like II"/>
    <property type="match status" value="1"/>
</dbReference>
<dbReference type="InterPro" id="IPR000847">
    <property type="entry name" value="LysR_HTH_N"/>
</dbReference>
<dbReference type="AlphaFoldDB" id="V4PJ56"/>
<keyword evidence="3" id="KW-0238">DNA-binding</keyword>